<dbReference type="PANTHER" id="PTHR46401:SF9">
    <property type="entry name" value="MANNOSYLTRANSFERASE A"/>
    <property type="match status" value="1"/>
</dbReference>
<dbReference type="SUPFAM" id="SSF53756">
    <property type="entry name" value="UDP-Glycosyltransferase/glycogen phosphorylase"/>
    <property type="match status" value="1"/>
</dbReference>
<proteinExistence type="predicted"/>
<name>A0ABN8EJU6_9GAMM</name>
<evidence type="ECO:0000313" key="2">
    <source>
        <dbReference type="EMBL" id="CAH0992020.1"/>
    </source>
</evidence>
<reference evidence="2" key="1">
    <citation type="submission" date="2021-12" db="EMBL/GenBank/DDBJ databases">
        <authorList>
            <person name="Rodrigo-Torres L."/>
            <person name="Arahal R. D."/>
            <person name="Lucena T."/>
        </authorList>
    </citation>
    <scope>NUCLEOTIDE SEQUENCE</scope>
    <source>
        <strain evidence="2">CECT 8267</strain>
    </source>
</reference>
<dbReference type="EMBL" id="CAKLPX010000002">
    <property type="protein sequence ID" value="CAH0992020.1"/>
    <property type="molecule type" value="Genomic_DNA"/>
</dbReference>
<evidence type="ECO:0000313" key="3">
    <source>
        <dbReference type="Proteomes" id="UP000838100"/>
    </source>
</evidence>
<dbReference type="CDD" id="cd03809">
    <property type="entry name" value="GT4_MtfB-like"/>
    <property type="match status" value="1"/>
</dbReference>
<dbReference type="Gene3D" id="3.40.50.2000">
    <property type="entry name" value="Glycogen Phosphorylase B"/>
    <property type="match status" value="1"/>
</dbReference>
<keyword evidence="3" id="KW-1185">Reference proteome</keyword>
<sequence>MLNNRIYVNLTNTFVNRGKTGIQRVTRELAKRLSRHHEVIFIANIGASFYEIKRGPELSAMLQAEEVTLKEKVLIGDFQSGDIFFDIDASWGDSYNCDELFSSLKEQGAIIIKLHFDAVPILTPEFSHAHTVFRFAENFSASLKYSDYWYCISNTVKKDLYSICKSINLGRPTAHKVQLGGDFSTSKHIQANSKISGYGTFLLSVGTVEPRKNHQLLLDGFDACKDDYPELNLVIVGKQGWNVEDVSERILKHPDYGQRVFWLQNASDTDVLGLYGKALASINLSHYEGYGLPVIESLSQNCISICTKGSAMEEVSRGAAVTTALNINAVKNAVLQLRNEKRYAKLKLDAAEFVTPTWDEAADGIYNALRATRTSPGISSLPCQAVYISIRPDALHRSISSIIEYMPYINSVVVLTADNFYNKLSDKLAKLEIQITIIKESEVGLTQLPHDHQVRNTLLRKKLYAEEIINDNFIAFDDDYIVINPSNTDDFIQDGVHQSYYFYTNGADWLGGFPKPTSFDEGLFKTVRFLKSCGYDYKLYNSHSPQIINKSLALQILVRTEGMGLDEWSVYFNIAKHLHPNNFADRPYRVIGWPGNISSWLPTAISDDVIFENYYEHNNYSLPTGTRIDRYLDDYKSAKVYKSHVRPEKAVLTLSNQGLAFNSDKISGPESSRCELVLQVELRTFNLNLRIQNRNYDFNELSSTRWFLLRFSSIKQNKPASLDITLTTDDNVVHFLSIPVSVTSGAIS</sequence>
<protein>
    <recommendedName>
        <fullName evidence="1">Glycosyl transferase family 1 domain-containing protein</fullName>
    </recommendedName>
</protein>
<gene>
    <name evidence="2" type="ORF">SIN8267_02135</name>
</gene>
<dbReference type="Proteomes" id="UP000838100">
    <property type="component" value="Unassembled WGS sequence"/>
</dbReference>
<organism evidence="2 3">
    <name type="scientific">Sinobacterium norvegicum</name>
    <dbReference type="NCBI Taxonomy" id="1641715"/>
    <lineage>
        <taxon>Bacteria</taxon>
        <taxon>Pseudomonadati</taxon>
        <taxon>Pseudomonadota</taxon>
        <taxon>Gammaproteobacteria</taxon>
        <taxon>Cellvibrionales</taxon>
        <taxon>Spongiibacteraceae</taxon>
        <taxon>Sinobacterium</taxon>
    </lineage>
</organism>
<comment type="caution">
    <text evidence="2">The sequence shown here is derived from an EMBL/GenBank/DDBJ whole genome shotgun (WGS) entry which is preliminary data.</text>
</comment>
<dbReference type="PANTHER" id="PTHR46401">
    <property type="entry name" value="GLYCOSYLTRANSFERASE WBBK-RELATED"/>
    <property type="match status" value="1"/>
</dbReference>
<dbReference type="InterPro" id="IPR001296">
    <property type="entry name" value="Glyco_trans_1"/>
</dbReference>
<accession>A0ABN8EJU6</accession>
<dbReference type="Pfam" id="PF00534">
    <property type="entry name" value="Glycos_transf_1"/>
    <property type="match status" value="1"/>
</dbReference>
<evidence type="ECO:0000259" key="1">
    <source>
        <dbReference type="Pfam" id="PF00534"/>
    </source>
</evidence>
<feature type="domain" description="Glycosyl transferase family 1" evidence="1">
    <location>
        <begin position="193"/>
        <end position="336"/>
    </location>
</feature>